<evidence type="ECO:0000259" key="2">
    <source>
        <dbReference type="Pfam" id="PF06742"/>
    </source>
</evidence>
<dbReference type="InterPro" id="IPR037050">
    <property type="entry name" value="DUF1254_sf"/>
</dbReference>
<dbReference type="Gene3D" id="2.60.120.600">
    <property type="entry name" value="Domain of unknown function DUF1214, C-terminal domain"/>
    <property type="match status" value="1"/>
</dbReference>
<dbReference type="PANTHER" id="PTHR36509">
    <property type="entry name" value="BLL3101 PROTEIN"/>
    <property type="match status" value="1"/>
</dbReference>
<feature type="domain" description="DUF1254" evidence="3">
    <location>
        <begin position="50"/>
        <end position="110"/>
    </location>
</feature>
<dbReference type="OrthoDB" id="9777345at2"/>
<feature type="chain" id="PRO_5017647002" evidence="1">
    <location>
        <begin position="21"/>
        <end position="338"/>
    </location>
</feature>
<keyword evidence="1" id="KW-0732">Signal</keyword>
<dbReference type="RefSeq" id="WP_115836852.1">
    <property type="nucleotide sequence ID" value="NZ_CP025086.1"/>
</dbReference>
<comment type="caution">
    <text evidence="4">The sequence shown here is derived from an EMBL/GenBank/DDBJ whole genome shotgun (WGS) entry which is preliminary data.</text>
</comment>
<dbReference type="InterPro" id="IPR010621">
    <property type="entry name" value="DUF1214"/>
</dbReference>
<dbReference type="Gene3D" id="2.60.40.1610">
    <property type="entry name" value="Domain of unknown function DUF1254"/>
    <property type="match status" value="1"/>
</dbReference>
<feature type="domain" description="DUF1214" evidence="2">
    <location>
        <begin position="235"/>
        <end position="321"/>
    </location>
</feature>
<sequence>MKRIILAVVSYGFAACCAQAQNAIPVTPDNFVRAETDMYFANLVRDGSFGKFDHIREPASIDNQAIIRLNRDTLYSSAVFDLDAGPVTIIFPDAGKRFMSLQVLDEDQYTHGVIYRPGSYTFDRKGIGTRYVGFLVRTLVDPNSPKDIEAVHSLQDKLHASQKSPGKFEVPDWDKASQAKVREALLILASTTKSLNGAFGAKGEVDPVHRLIGAAAGWGGNPDKNAVYVGGSPDRNDGTTIYRLEVKKGVPVDGFWSISVYNAAGYFEKNPFNAYSLNDITATKDSDGSVLVQFGGCDGKIPNCLPITKGWNYIVRLYRPRSEILDGSWKFPQPQPVQ</sequence>
<dbReference type="EMBL" id="QUMO01000003">
    <property type="protein sequence ID" value="REF86299.1"/>
    <property type="molecule type" value="Genomic_DNA"/>
</dbReference>
<proteinExistence type="predicted"/>
<name>A0A3D9Z562_9HYPH</name>
<keyword evidence="5" id="KW-1185">Reference proteome</keyword>
<dbReference type="Pfam" id="PF06742">
    <property type="entry name" value="DUF1214"/>
    <property type="match status" value="1"/>
</dbReference>
<dbReference type="InterPro" id="IPR010679">
    <property type="entry name" value="DUF1254"/>
</dbReference>
<dbReference type="SUPFAM" id="SSF160935">
    <property type="entry name" value="VPA0735-like"/>
    <property type="match status" value="1"/>
</dbReference>
<dbReference type="PANTHER" id="PTHR36509:SF2">
    <property type="entry name" value="BLL3101 PROTEIN"/>
    <property type="match status" value="1"/>
</dbReference>
<evidence type="ECO:0000313" key="4">
    <source>
        <dbReference type="EMBL" id="REF86299.1"/>
    </source>
</evidence>
<reference evidence="4 5" key="1">
    <citation type="submission" date="2018-08" db="EMBL/GenBank/DDBJ databases">
        <title>Genomic Encyclopedia of Type Strains, Phase IV (KMG-IV): sequencing the most valuable type-strain genomes for metagenomic binning, comparative biology and taxonomic classification.</title>
        <authorList>
            <person name="Goeker M."/>
        </authorList>
    </citation>
    <scope>NUCLEOTIDE SEQUENCE [LARGE SCALE GENOMIC DNA]</scope>
    <source>
        <strain evidence="4 5">BW863</strain>
    </source>
</reference>
<evidence type="ECO:0000256" key="1">
    <source>
        <dbReference type="SAM" id="SignalP"/>
    </source>
</evidence>
<dbReference type="Proteomes" id="UP000256900">
    <property type="component" value="Unassembled WGS sequence"/>
</dbReference>
<feature type="signal peptide" evidence="1">
    <location>
        <begin position="1"/>
        <end position="20"/>
    </location>
</feature>
<dbReference type="InterPro" id="IPR037049">
    <property type="entry name" value="DUF1214_C_sf"/>
</dbReference>
<evidence type="ECO:0000259" key="3">
    <source>
        <dbReference type="Pfam" id="PF06863"/>
    </source>
</evidence>
<dbReference type="Pfam" id="PF06863">
    <property type="entry name" value="DUF1254"/>
    <property type="match status" value="1"/>
</dbReference>
<accession>A0A3D9Z562</accession>
<gene>
    <name evidence="4" type="ORF">DES32_2349</name>
</gene>
<protein>
    <submittedName>
        <fullName evidence="4">Uncharacterized protein DUF1254</fullName>
    </submittedName>
</protein>
<evidence type="ECO:0000313" key="5">
    <source>
        <dbReference type="Proteomes" id="UP000256900"/>
    </source>
</evidence>
<dbReference type="PROSITE" id="PS51257">
    <property type="entry name" value="PROKAR_LIPOPROTEIN"/>
    <property type="match status" value="1"/>
</dbReference>
<organism evidence="4 5">
    <name type="scientific">Methylovirgula ligni</name>
    <dbReference type="NCBI Taxonomy" id="569860"/>
    <lineage>
        <taxon>Bacteria</taxon>
        <taxon>Pseudomonadati</taxon>
        <taxon>Pseudomonadota</taxon>
        <taxon>Alphaproteobacteria</taxon>
        <taxon>Hyphomicrobiales</taxon>
        <taxon>Beijerinckiaceae</taxon>
        <taxon>Methylovirgula</taxon>
    </lineage>
</organism>
<dbReference type="AlphaFoldDB" id="A0A3D9Z562"/>